<accession>A0ABX2P972</accession>
<evidence type="ECO:0000259" key="1">
    <source>
        <dbReference type="Pfam" id="PF02602"/>
    </source>
</evidence>
<dbReference type="SUPFAM" id="SSF69618">
    <property type="entry name" value="HemD-like"/>
    <property type="match status" value="1"/>
</dbReference>
<proteinExistence type="predicted"/>
<organism evidence="2 3">
    <name type="scientific">Donghicola mangrovi</name>
    <dbReference type="NCBI Taxonomy" id="2729614"/>
    <lineage>
        <taxon>Bacteria</taxon>
        <taxon>Pseudomonadati</taxon>
        <taxon>Pseudomonadota</taxon>
        <taxon>Alphaproteobacteria</taxon>
        <taxon>Rhodobacterales</taxon>
        <taxon>Roseobacteraceae</taxon>
        <taxon>Donghicola</taxon>
    </lineage>
</organism>
<dbReference type="Pfam" id="PF02602">
    <property type="entry name" value="HEM4"/>
    <property type="match status" value="1"/>
</dbReference>
<dbReference type="EMBL" id="JABCJD010000001">
    <property type="protein sequence ID" value="NVO25991.1"/>
    <property type="molecule type" value="Genomic_DNA"/>
</dbReference>
<keyword evidence="3" id="KW-1185">Reference proteome</keyword>
<name>A0ABX2P972_9RHOB</name>
<dbReference type="Proteomes" id="UP000523601">
    <property type="component" value="Unassembled WGS sequence"/>
</dbReference>
<reference evidence="2 3" key="1">
    <citation type="submission" date="2020-04" db="EMBL/GenBank/DDBJ databases">
        <title>Donghicola sp., a member of the Rhodobacteraceae family isolated from mangrove forest in Thailand.</title>
        <authorList>
            <person name="Charoenyingcharoen P."/>
            <person name="Yukphan P."/>
        </authorList>
    </citation>
    <scope>NUCLEOTIDE SEQUENCE [LARGE SCALE GENOMIC DNA]</scope>
    <source>
        <strain evidence="2 3">C2-DW-16</strain>
    </source>
</reference>
<dbReference type="Gene3D" id="3.40.50.10090">
    <property type="match status" value="1"/>
</dbReference>
<sequence>MDRPVAKILITRPREGSERFALELAQAMPCPMPVLISPVMEIAPLPDLLPLDHVKGLIVTSQNGVDALVQKTDRRDLPVYAVGARTTATAKEAGFKARQMGEDAEELVEAILRLGPKAPLLHLRGEVARGDVAQRLSTHGILTREKVVYAQTPCNLTPEAISLLEGTSPVVLPLFSARSARLLAQQVSGGAPRYVVAMSWAVASELPHGWAKTIIIASRPDSPAMADGVASLFDGDGFIVTPEIRG</sequence>
<dbReference type="InterPro" id="IPR036108">
    <property type="entry name" value="4pyrrol_syn_uPrphyn_synt_sf"/>
</dbReference>
<dbReference type="RefSeq" id="WP_176852405.1">
    <property type="nucleotide sequence ID" value="NZ_JABCJD010000001.1"/>
</dbReference>
<evidence type="ECO:0000313" key="3">
    <source>
        <dbReference type="Proteomes" id="UP000523601"/>
    </source>
</evidence>
<dbReference type="CDD" id="cd06578">
    <property type="entry name" value="HemD"/>
    <property type="match status" value="1"/>
</dbReference>
<evidence type="ECO:0000313" key="2">
    <source>
        <dbReference type="EMBL" id="NVO25991.1"/>
    </source>
</evidence>
<feature type="domain" description="Tetrapyrrole biosynthesis uroporphyrinogen III synthase" evidence="1">
    <location>
        <begin position="34"/>
        <end position="226"/>
    </location>
</feature>
<protein>
    <submittedName>
        <fullName evidence="2">Uroporphyrinogen-III synthase</fullName>
    </submittedName>
</protein>
<comment type="caution">
    <text evidence="2">The sequence shown here is derived from an EMBL/GenBank/DDBJ whole genome shotgun (WGS) entry which is preliminary data.</text>
</comment>
<dbReference type="InterPro" id="IPR003754">
    <property type="entry name" value="4pyrrol_synth_uPrphyn_synth"/>
</dbReference>
<gene>
    <name evidence="2" type="ORF">HJ526_01040</name>
</gene>